<evidence type="ECO:0000256" key="5">
    <source>
        <dbReference type="ARBA" id="ARBA00022795"/>
    </source>
</evidence>
<evidence type="ECO:0000313" key="12">
    <source>
        <dbReference type="Proteomes" id="UP000292958"/>
    </source>
</evidence>
<evidence type="ECO:0000313" key="11">
    <source>
        <dbReference type="EMBL" id="RZU39585.1"/>
    </source>
</evidence>
<feature type="domain" description="Flagellar assembly protein FliH/Type III secretion system HrpE" evidence="10">
    <location>
        <begin position="97"/>
        <end position="220"/>
    </location>
</feature>
<evidence type="ECO:0000256" key="9">
    <source>
        <dbReference type="SAM" id="MobiDB-lite"/>
    </source>
</evidence>
<feature type="coiled-coil region" evidence="8">
    <location>
        <begin position="80"/>
        <end position="108"/>
    </location>
</feature>
<dbReference type="GO" id="GO:0044781">
    <property type="term" value="P:bacterial-type flagellum organization"/>
    <property type="evidence" value="ECO:0007669"/>
    <property type="project" value="UniProtKB-KW"/>
</dbReference>
<keyword evidence="8" id="KW-0175">Coiled coil</keyword>
<evidence type="ECO:0000256" key="4">
    <source>
        <dbReference type="ARBA" id="ARBA00022448"/>
    </source>
</evidence>
<dbReference type="PANTHER" id="PTHR34982">
    <property type="entry name" value="YOP PROTEINS TRANSLOCATION PROTEIN L"/>
    <property type="match status" value="1"/>
</dbReference>
<dbReference type="Proteomes" id="UP000292958">
    <property type="component" value="Unassembled WGS sequence"/>
</dbReference>
<keyword evidence="4" id="KW-0813">Transport</keyword>
<comment type="caution">
    <text evidence="11">The sequence shown here is derived from an EMBL/GenBank/DDBJ whole genome shotgun (WGS) entry which is preliminary data.</text>
</comment>
<keyword evidence="6" id="KW-0653">Protein transport</keyword>
<evidence type="ECO:0000256" key="1">
    <source>
        <dbReference type="ARBA" id="ARBA00003041"/>
    </source>
</evidence>
<dbReference type="Pfam" id="PF02108">
    <property type="entry name" value="FliH"/>
    <property type="match status" value="1"/>
</dbReference>
<evidence type="ECO:0000256" key="2">
    <source>
        <dbReference type="ARBA" id="ARBA00006602"/>
    </source>
</evidence>
<evidence type="ECO:0000256" key="3">
    <source>
        <dbReference type="ARBA" id="ARBA00016507"/>
    </source>
</evidence>
<evidence type="ECO:0000259" key="10">
    <source>
        <dbReference type="Pfam" id="PF02108"/>
    </source>
</evidence>
<evidence type="ECO:0000256" key="8">
    <source>
        <dbReference type="SAM" id="Coils"/>
    </source>
</evidence>
<feature type="region of interest" description="Disordered" evidence="9">
    <location>
        <begin position="29"/>
        <end position="48"/>
    </location>
</feature>
<reference evidence="11 12" key="1">
    <citation type="submission" date="2019-02" db="EMBL/GenBank/DDBJ databases">
        <title>Genomic Encyclopedia of Archaeal and Bacterial Type Strains, Phase II (KMG-II): from individual species to whole genera.</title>
        <authorList>
            <person name="Goeker M."/>
        </authorList>
    </citation>
    <scope>NUCLEOTIDE SEQUENCE [LARGE SCALE GENOMIC DNA]</scope>
    <source>
        <strain evidence="11 12">DSM 18101</strain>
    </source>
</reference>
<keyword evidence="11" id="KW-0282">Flagellum</keyword>
<sequence>MISPSEPVLEAVGGLRVVLPLEFEELKELSGNEPGEPVLERPIFESESGEEDALTELEARLSLQTENSQRQIDEVRQQTRVEVREELAEELEKKITQERESVARLCERFSRERTRYFAEVEAEVVRLALAIAGRVLHREIALDPLLLQGAVRVALEKVQENGSVRLHVPEGQKEKWGLILARAHHDDVVVEADRRLEPGECFLETSVGRVDLGVKAQLEEIEKGFFDLLQQRPA</sequence>
<dbReference type="AlphaFoldDB" id="A0A4Q7YRX2"/>
<dbReference type="InterPro" id="IPR051472">
    <property type="entry name" value="T3SS_Stator/FliH"/>
</dbReference>
<accession>A0A4Q7YRX2</accession>
<comment type="similarity">
    <text evidence="2">Belongs to the FliH family.</text>
</comment>
<dbReference type="InterPro" id="IPR018035">
    <property type="entry name" value="Flagellar_FliH/T3SS_HrpE"/>
</dbReference>
<dbReference type="EMBL" id="SHKW01000001">
    <property type="protein sequence ID" value="RZU39585.1"/>
    <property type="molecule type" value="Genomic_DNA"/>
</dbReference>
<evidence type="ECO:0000256" key="6">
    <source>
        <dbReference type="ARBA" id="ARBA00022927"/>
    </source>
</evidence>
<dbReference type="GO" id="GO:0015031">
    <property type="term" value="P:protein transport"/>
    <property type="evidence" value="ECO:0007669"/>
    <property type="project" value="UniProtKB-KW"/>
</dbReference>
<dbReference type="PANTHER" id="PTHR34982:SF1">
    <property type="entry name" value="FLAGELLAR ASSEMBLY PROTEIN FLIH"/>
    <property type="match status" value="1"/>
</dbReference>
<evidence type="ECO:0000256" key="7">
    <source>
        <dbReference type="ARBA" id="ARBA00023225"/>
    </source>
</evidence>
<dbReference type="GO" id="GO:0005829">
    <property type="term" value="C:cytosol"/>
    <property type="evidence" value="ECO:0007669"/>
    <property type="project" value="TreeGrafter"/>
</dbReference>
<gene>
    <name evidence="11" type="ORF">BDD14_0971</name>
</gene>
<name>A0A4Q7YRX2_9BACT</name>
<organism evidence="11 12">
    <name type="scientific">Edaphobacter modestus</name>
    <dbReference type="NCBI Taxonomy" id="388466"/>
    <lineage>
        <taxon>Bacteria</taxon>
        <taxon>Pseudomonadati</taxon>
        <taxon>Acidobacteriota</taxon>
        <taxon>Terriglobia</taxon>
        <taxon>Terriglobales</taxon>
        <taxon>Acidobacteriaceae</taxon>
        <taxon>Edaphobacter</taxon>
    </lineage>
</organism>
<dbReference type="RefSeq" id="WP_130417772.1">
    <property type="nucleotide sequence ID" value="NZ_SHKW01000001.1"/>
</dbReference>
<keyword evidence="11" id="KW-0969">Cilium</keyword>
<dbReference type="OrthoDB" id="122610at2"/>
<keyword evidence="11" id="KW-0966">Cell projection</keyword>
<protein>
    <recommendedName>
        <fullName evidence="3">Flagellar assembly protein FliH</fullName>
    </recommendedName>
</protein>
<keyword evidence="12" id="KW-1185">Reference proteome</keyword>
<keyword evidence="7" id="KW-1006">Bacterial flagellum protein export</keyword>
<proteinExistence type="inferred from homology"/>
<comment type="function">
    <text evidence="1">Needed for flagellar regrowth and assembly.</text>
</comment>
<keyword evidence="5" id="KW-1005">Bacterial flagellum biogenesis</keyword>